<dbReference type="GO" id="GO:0016829">
    <property type="term" value="F:lyase activity"/>
    <property type="evidence" value="ECO:0007669"/>
    <property type="project" value="UniProtKB-KW"/>
</dbReference>
<evidence type="ECO:0000313" key="5">
    <source>
        <dbReference type="Proteomes" id="UP000011087"/>
    </source>
</evidence>
<dbReference type="SUPFAM" id="SSF53474">
    <property type="entry name" value="alpha/beta-Hydrolases"/>
    <property type="match status" value="1"/>
</dbReference>
<dbReference type="Proteomes" id="UP000011087">
    <property type="component" value="Unassembled WGS sequence"/>
</dbReference>
<evidence type="ECO:0000313" key="4">
    <source>
        <dbReference type="EnsemblProtists" id="EKX44469"/>
    </source>
</evidence>
<feature type="non-terminal residue" evidence="3">
    <location>
        <position position="1"/>
    </location>
</feature>
<reference evidence="5" key="2">
    <citation type="submission" date="2012-11" db="EMBL/GenBank/DDBJ databases">
        <authorList>
            <person name="Kuo A."/>
            <person name="Curtis B.A."/>
            <person name="Tanifuji G."/>
            <person name="Burki F."/>
            <person name="Gruber A."/>
            <person name="Irimia M."/>
            <person name="Maruyama S."/>
            <person name="Arias M.C."/>
            <person name="Ball S.G."/>
            <person name="Gile G.H."/>
            <person name="Hirakawa Y."/>
            <person name="Hopkins J.F."/>
            <person name="Rensing S.A."/>
            <person name="Schmutz J."/>
            <person name="Symeonidi A."/>
            <person name="Elias M."/>
            <person name="Eveleigh R.J."/>
            <person name="Herman E.K."/>
            <person name="Klute M.J."/>
            <person name="Nakayama T."/>
            <person name="Obornik M."/>
            <person name="Reyes-Prieto A."/>
            <person name="Armbrust E.V."/>
            <person name="Aves S.J."/>
            <person name="Beiko R.G."/>
            <person name="Coutinho P."/>
            <person name="Dacks J.B."/>
            <person name="Durnford D.G."/>
            <person name="Fast N.M."/>
            <person name="Green B.R."/>
            <person name="Grisdale C."/>
            <person name="Hempe F."/>
            <person name="Henrissat B."/>
            <person name="Hoppner M.P."/>
            <person name="Ishida K.-I."/>
            <person name="Kim E."/>
            <person name="Koreny L."/>
            <person name="Kroth P.G."/>
            <person name="Liu Y."/>
            <person name="Malik S.-B."/>
            <person name="Maier U.G."/>
            <person name="McRose D."/>
            <person name="Mock T."/>
            <person name="Neilson J.A."/>
            <person name="Onodera N.T."/>
            <person name="Poole A.M."/>
            <person name="Pritham E.J."/>
            <person name="Richards T.A."/>
            <person name="Rocap G."/>
            <person name="Roy S.W."/>
            <person name="Sarai C."/>
            <person name="Schaack S."/>
            <person name="Shirato S."/>
            <person name="Slamovits C.H."/>
            <person name="Spencer D.F."/>
            <person name="Suzuki S."/>
            <person name="Worden A.Z."/>
            <person name="Zauner S."/>
            <person name="Barry K."/>
            <person name="Bell C."/>
            <person name="Bharti A.K."/>
            <person name="Crow J.A."/>
            <person name="Grimwood J."/>
            <person name="Kramer R."/>
            <person name="Lindquist E."/>
            <person name="Lucas S."/>
            <person name="Salamov A."/>
            <person name="McFadden G.I."/>
            <person name="Lane C.E."/>
            <person name="Keeling P.J."/>
            <person name="Gray M.W."/>
            <person name="Grigoriev I.V."/>
            <person name="Archibald J.M."/>
        </authorList>
    </citation>
    <scope>NUCLEOTIDE SEQUENCE</scope>
    <source>
        <strain evidence="5">CCMP2712</strain>
    </source>
</reference>
<dbReference type="PaxDb" id="55529-EKX44469"/>
<dbReference type="EMBL" id="JH993004">
    <property type="protein sequence ID" value="EKX44469.1"/>
    <property type="molecule type" value="Genomic_DNA"/>
</dbReference>
<dbReference type="InterPro" id="IPR000073">
    <property type="entry name" value="AB_hydrolase_1"/>
</dbReference>
<reference evidence="4" key="3">
    <citation type="submission" date="2016-03" db="UniProtKB">
        <authorList>
            <consortium name="EnsemblProtists"/>
        </authorList>
    </citation>
    <scope>IDENTIFICATION</scope>
</reference>
<dbReference type="PRINTS" id="PR00111">
    <property type="entry name" value="ABHYDROLASE"/>
</dbReference>
<dbReference type="eggNOG" id="KOG2382">
    <property type="taxonomic scope" value="Eukaryota"/>
</dbReference>
<sequence length="226" mass="25742">DKPVLLLLHGFLGCKEDWDPLVPALLQDGTCSCLAVDLPGHGDFAWKQGGMSSQLALSWEVSCFLLDMLLQRLGVSSCVLVGYSMGGRLALNFALKHPARVKSMCILSAHPGLESSEERFQRVWADRARADELRRLVEEEEEEEEEGMGRVKQEEWRRWLMEWYGQSLFGEIVKSEKFPKILERRRRGNPKHLAEVMENCSVGRLSSAWNLFENSGAPILYLYGER</sequence>
<evidence type="ECO:0000313" key="3">
    <source>
        <dbReference type="EMBL" id="EKX44469.1"/>
    </source>
</evidence>
<protein>
    <recommendedName>
        <fullName evidence="2">AB hydrolase-1 domain-containing protein</fullName>
    </recommendedName>
</protein>
<feature type="domain" description="AB hydrolase-1" evidence="2">
    <location>
        <begin position="3"/>
        <end position="125"/>
    </location>
</feature>
<dbReference type="Gene3D" id="3.40.50.1820">
    <property type="entry name" value="alpha/beta hydrolase"/>
    <property type="match status" value="1"/>
</dbReference>
<reference evidence="3 5" key="1">
    <citation type="journal article" date="2012" name="Nature">
        <title>Algal genomes reveal evolutionary mosaicism and the fate of nucleomorphs.</title>
        <authorList>
            <consortium name="DOE Joint Genome Institute"/>
            <person name="Curtis B.A."/>
            <person name="Tanifuji G."/>
            <person name="Burki F."/>
            <person name="Gruber A."/>
            <person name="Irimia M."/>
            <person name="Maruyama S."/>
            <person name="Arias M.C."/>
            <person name="Ball S.G."/>
            <person name="Gile G.H."/>
            <person name="Hirakawa Y."/>
            <person name="Hopkins J.F."/>
            <person name="Kuo A."/>
            <person name="Rensing S.A."/>
            <person name="Schmutz J."/>
            <person name="Symeonidi A."/>
            <person name="Elias M."/>
            <person name="Eveleigh R.J."/>
            <person name="Herman E.K."/>
            <person name="Klute M.J."/>
            <person name="Nakayama T."/>
            <person name="Obornik M."/>
            <person name="Reyes-Prieto A."/>
            <person name="Armbrust E.V."/>
            <person name="Aves S.J."/>
            <person name="Beiko R.G."/>
            <person name="Coutinho P."/>
            <person name="Dacks J.B."/>
            <person name="Durnford D.G."/>
            <person name="Fast N.M."/>
            <person name="Green B.R."/>
            <person name="Grisdale C.J."/>
            <person name="Hempel F."/>
            <person name="Henrissat B."/>
            <person name="Hoppner M.P."/>
            <person name="Ishida K."/>
            <person name="Kim E."/>
            <person name="Koreny L."/>
            <person name="Kroth P.G."/>
            <person name="Liu Y."/>
            <person name="Malik S.B."/>
            <person name="Maier U.G."/>
            <person name="McRose D."/>
            <person name="Mock T."/>
            <person name="Neilson J.A."/>
            <person name="Onodera N.T."/>
            <person name="Poole A.M."/>
            <person name="Pritham E.J."/>
            <person name="Richards T.A."/>
            <person name="Rocap G."/>
            <person name="Roy S.W."/>
            <person name="Sarai C."/>
            <person name="Schaack S."/>
            <person name="Shirato S."/>
            <person name="Slamovits C.H."/>
            <person name="Spencer D.F."/>
            <person name="Suzuki S."/>
            <person name="Worden A.Z."/>
            <person name="Zauner S."/>
            <person name="Barry K."/>
            <person name="Bell C."/>
            <person name="Bharti A.K."/>
            <person name="Crow J.A."/>
            <person name="Grimwood J."/>
            <person name="Kramer R."/>
            <person name="Lindquist E."/>
            <person name="Lucas S."/>
            <person name="Salamov A."/>
            <person name="McFadden G.I."/>
            <person name="Lane C.E."/>
            <person name="Keeling P.J."/>
            <person name="Gray M.W."/>
            <person name="Grigoriev I.V."/>
            <person name="Archibald J.M."/>
        </authorList>
    </citation>
    <scope>NUCLEOTIDE SEQUENCE</scope>
    <source>
        <strain evidence="3 5">CCMP2712</strain>
    </source>
</reference>
<evidence type="ECO:0000256" key="1">
    <source>
        <dbReference type="ARBA" id="ARBA00023239"/>
    </source>
</evidence>
<dbReference type="OMA" id="LNDWYQQ"/>
<keyword evidence="1" id="KW-0456">Lyase</keyword>
<dbReference type="PANTHER" id="PTHR42916">
    <property type="entry name" value="2-SUCCINYL-5-ENOLPYRUVYL-6-HYDROXY-3-CYCLOHEXENE-1-CARBOXYLATE SYNTHASE"/>
    <property type="match status" value="1"/>
</dbReference>
<dbReference type="STRING" id="905079.L1J8N7"/>
<organism evidence="3">
    <name type="scientific">Guillardia theta (strain CCMP2712)</name>
    <name type="common">Cryptophyte</name>
    <dbReference type="NCBI Taxonomy" id="905079"/>
    <lineage>
        <taxon>Eukaryota</taxon>
        <taxon>Cryptophyceae</taxon>
        <taxon>Pyrenomonadales</taxon>
        <taxon>Geminigeraceae</taxon>
        <taxon>Guillardia</taxon>
    </lineage>
</organism>
<dbReference type="InterPro" id="IPR029058">
    <property type="entry name" value="AB_hydrolase_fold"/>
</dbReference>
<dbReference type="HOGENOM" id="CLU_020336_38_1_1"/>
<accession>L1J8N7</accession>
<gene>
    <name evidence="3" type="ORF">GUITHDRAFT_72176</name>
</gene>
<evidence type="ECO:0000259" key="2">
    <source>
        <dbReference type="Pfam" id="PF00561"/>
    </source>
</evidence>
<dbReference type="Pfam" id="PF00561">
    <property type="entry name" value="Abhydrolase_1"/>
    <property type="match status" value="1"/>
</dbReference>
<dbReference type="PANTHER" id="PTHR42916:SF1">
    <property type="entry name" value="PROTEIN PHYLLO, CHLOROPLASTIC"/>
    <property type="match status" value="1"/>
</dbReference>
<dbReference type="EnsemblProtists" id="EKX44469">
    <property type="protein sequence ID" value="EKX44469"/>
    <property type="gene ID" value="GUITHDRAFT_72176"/>
</dbReference>
<name>L1J8N7_GUITC</name>
<keyword evidence="5" id="KW-1185">Reference proteome</keyword>
<dbReference type="GeneID" id="17301147"/>
<dbReference type="RefSeq" id="XP_005831449.1">
    <property type="nucleotide sequence ID" value="XM_005831392.1"/>
</dbReference>
<dbReference type="KEGG" id="gtt:GUITHDRAFT_72176"/>
<dbReference type="OrthoDB" id="8119704at2759"/>
<dbReference type="AlphaFoldDB" id="L1J8N7"/>
<proteinExistence type="predicted"/>